<feature type="signal peptide" evidence="1">
    <location>
        <begin position="1"/>
        <end position="26"/>
    </location>
</feature>
<dbReference type="Pfam" id="PF00112">
    <property type="entry name" value="Peptidase_C1"/>
    <property type="match status" value="1"/>
</dbReference>
<proteinExistence type="predicted"/>
<evidence type="ECO:0000256" key="1">
    <source>
        <dbReference type="SAM" id="SignalP"/>
    </source>
</evidence>
<comment type="caution">
    <text evidence="3">The sequence shown here is derived from an EMBL/GenBank/DDBJ whole genome shotgun (WGS) entry which is preliminary data.</text>
</comment>
<gene>
    <name evidence="3" type="ORF">JOB18_018915</name>
</gene>
<sequence length="86" mass="9152">MMCKFCLHTSWFSGILWLLGLQLGRGSRGPVGQADRSAGGPQSQNLVDCVTVNDGCGGGYMSKAFAYVQQNGGIDSEEAYPYVGEI</sequence>
<name>A0AAV6PUH2_SOLSE</name>
<reference evidence="3 4" key="1">
    <citation type="journal article" date="2021" name="Sci. Rep.">
        <title>Chromosome anchoring in Senegalese sole (Solea senegalensis) reveals sex-associated markers and genome rearrangements in flatfish.</title>
        <authorList>
            <person name="Guerrero-Cozar I."/>
            <person name="Gomez-Garrido J."/>
            <person name="Berbel C."/>
            <person name="Martinez-Blanch J.F."/>
            <person name="Alioto T."/>
            <person name="Claros M.G."/>
            <person name="Gagnaire P.A."/>
            <person name="Manchado M."/>
        </authorList>
    </citation>
    <scope>NUCLEOTIDE SEQUENCE [LARGE SCALE GENOMIC DNA]</scope>
    <source>
        <strain evidence="3">Sse05_10M</strain>
    </source>
</reference>
<dbReference type="InterPro" id="IPR013128">
    <property type="entry name" value="Peptidase_C1A"/>
</dbReference>
<evidence type="ECO:0000313" key="3">
    <source>
        <dbReference type="EMBL" id="KAG7474867.1"/>
    </source>
</evidence>
<dbReference type="GO" id="GO:0006508">
    <property type="term" value="P:proteolysis"/>
    <property type="evidence" value="ECO:0007669"/>
    <property type="project" value="InterPro"/>
</dbReference>
<dbReference type="AlphaFoldDB" id="A0AAV6PUH2"/>
<dbReference type="InterPro" id="IPR000668">
    <property type="entry name" value="Peptidase_C1A_C"/>
</dbReference>
<feature type="domain" description="Peptidase C1A papain C-terminal" evidence="2">
    <location>
        <begin position="43"/>
        <end position="84"/>
    </location>
</feature>
<dbReference type="GO" id="GO:0008234">
    <property type="term" value="F:cysteine-type peptidase activity"/>
    <property type="evidence" value="ECO:0007669"/>
    <property type="project" value="InterPro"/>
</dbReference>
<dbReference type="Proteomes" id="UP000693946">
    <property type="component" value="Linkage Group LG9"/>
</dbReference>
<protein>
    <submittedName>
        <fullName evidence="3">Cathepsin K</fullName>
    </submittedName>
</protein>
<organism evidence="3 4">
    <name type="scientific">Solea senegalensis</name>
    <name type="common">Senegalese sole</name>
    <dbReference type="NCBI Taxonomy" id="28829"/>
    <lineage>
        <taxon>Eukaryota</taxon>
        <taxon>Metazoa</taxon>
        <taxon>Chordata</taxon>
        <taxon>Craniata</taxon>
        <taxon>Vertebrata</taxon>
        <taxon>Euteleostomi</taxon>
        <taxon>Actinopterygii</taxon>
        <taxon>Neopterygii</taxon>
        <taxon>Teleostei</taxon>
        <taxon>Neoteleostei</taxon>
        <taxon>Acanthomorphata</taxon>
        <taxon>Carangaria</taxon>
        <taxon>Pleuronectiformes</taxon>
        <taxon>Pleuronectoidei</taxon>
        <taxon>Soleidae</taxon>
        <taxon>Solea</taxon>
    </lineage>
</organism>
<keyword evidence="4" id="KW-1185">Reference proteome</keyword>
<evidence type="ECO:0000313" key="4">
    <source>
        <dbReference type="Proteomes" id="UP000693946"/>
    </source>
</evidence>
<accession>A0AAV6PUH2</accession>
<evidence type="ECO:0000259" key="2">
    <source>
        <dbReference type="Pfam" id="PF00112"/>
    </source>
</evidence>
<dbReference type="PANTHER" id="PTHR12411">
    <property type="entry name" value="CYSTEINE PROTEASE FAMILY C1-RELATED"/>
    <property type="match status" value="1"/>
</dbReference>
<dbReference type="EMBL" id="JAGKHQ010000021">
    <property type="protein sequence ID" value="KAG7474867.1"/>
    <property type="molecule type" value="Genomic_DNA"/>
</dbReference>
<feature type="chain" id="PRO_5043316473" evidence="1">
    <location>
        <begin position="27"/>
        <end position="86"/>
    </location>
</feature>
<keyword evidence="1" id="KW-0732">Signal</keyword>